<dbReference type="EC" id="2.7.13.3" evidence="2"/>
<dbReference type="InterPro" id="IPR005467">
    <property type="entry name" value="His_kinase_dom"/>
</dbReference>
<dbReference type="PROSITE" id="PS50109">
    <property type="entry name" value="HIS_KIN"/>
    <property type="match status" value="1"/>
</dbReference>
<dbReference type="InterPro" id="IPR036890">
    <property type="entry name" value="HATPase_C_sf"/>
</dbReference>
<accession>A0A645FQ81</accession>
<evidence type="ECO:0000256" key="1">
    <source>
        <dbReference type="ARBA" id="ARBA00000085"/>
    </source>
</evidence>
<dbReference type="AlphaFoldDB" id="A0A645FQ81"/>
<dbReference type="PANTHER" id="PTHR45453:SF1">
    <property type="entry name" value="PHOSPHATE REGULON SENSOR PROTEIN PHOR"/>
    <property type="match status" value="1"/>
</dbReference>
<proteinExistence type="predicted"/>
<protein>
    <recommendedName>
        <fullName evidence="2">histidine kinase</fullName>
        <ecNumber evidence="2">2.7.13.3</ecNumber>
    </recommendedName>
</protein>
<dbReference type="CDD" id="cd00075">
    <property type="entry name" value="HATPase"/>
    <property type="match status" value="1"/>
</dbReference>
<dbReference type="GO" id="GO:0016036">
    <property type="term" value="P:cellular response to phosphate starvation"/>
    <property type="evidence" value="ECO:0007669"/>
    <property type="project" value="TreeGrafter"/>
</dbReference>
<evidence type="ECO:0000313" key="8">
    <source>
        <dbReference type="EMBL" id="MPN15846.1"/>
    </source>
</evidence>
<evidence type="ECO:0000256" key="4">
    <source>
        <dbReference type="ARBA" id="ARBA00022679"/>
    </source>
</evidence>
<dbReference type="Gene3D" id="3.30.565.10">
    <property type="entry name" value="Histidine kinase-like ATPase, C-terminal domain"/>
    <property type="match status" value="1"/>
</dbReference>
<keyword evidence="6" id="KW-0902">Two-component regulatory system</keyword>
<evidence type="ECO:0000256" key="3">
    <source>
        <dbReference type="ARBA" id="ARBA00022553"/>
    </source>
</evidence>
<keyword evidence="5" id="KW-0418">Kinase</keyword>
<name>A0A645FQ81_9ZZZZ</name>
<keyword evidence="3" id="KW-0597">Phosphoprotein</keyword>
<dbReference type="SUPFAM" id="SSF55874">
    <property type="entry name" value="ATPase domain of HSP90 chaperone/DNA topoisomerase II/histidine kinase"/>
    <property type="match status" value="1"/>
</dbReference>
<dbReference type="GO" id="GO:0005886">
    <property type="term" value="C:plasma membrane"/>
    <property type="evidence" value="ECO:0007669"/>
    <property type="project" value="TreeGrafter"/>
</dbReference>
<sequence>MNFENEYMNKNVDLKYKSLSKCITGDKDKISQVVVNLLSNALKYTKEGGNVDVILEEESKNIVLTVRDTGIGISKEDLPHIFERFYRADKSRTRITGGAGIGLAIVRSVIEAHNGKVIVESNINEGTVFKVFLPV</sequence>
<dbReference type="PRINTS" id="PR00344">
    <property type="entry name" value="BCTRLSENSOR"/>
</dbReference>
<organism evidence="8">
    <name type="scientific">bioreactor metagenome</name>
    <dbReference type="NCBI Taxonomy" id="1076179"/>
    <lineage>
        <taxon>unclassified sequences</taxon>
        <taxon>metagenomes</taxon>
        <taxon>ecological metagenomes</taxon>
    </lineage>
</organism>
<dbReference type="InterPro" id="IPR004358">
    <property type="entry name" value="Sig_transdc_His_kin-like_C"/>
</dbReference>
<dbReference type="PANTHER" id="PTHR45453">
    <property type="entry name" value="PHOSPHATE REGULON SENSOR PROTEIN PHOR"/>
    <property type="match status" value="1"/>
</dbReference>
<gene>
    <name evidence="8" type="primary">phoR_42</name>
    <name evidence="8" type="ORF">SDC9_163182</name>
</gene>
<feature type="domain" description="Histidine kinase" evidence="7">
    <location>
        <begin position="1"/>
        <end position="135"/>
    </location>
</feature>
<evidence type="ECO:0000256" key="2">
    <source>
        <dbReference type="ARBA" id="ARBA00012438"/>
    </source>
</evidence>
<dbReference type="EMBL" id="VSSQ01062708">
    <property type="protein sequence ID" value="MPN15846.1"/>
    <property type="molecule type" value="Genomic_DNA"/>
</dbReference>
<keyword evidence="4 8" id="KW-0808">Transferase</keyword>
<evidence type="ECO:0000259" key="7">
    <source>
        <dbReference type="PROSITE" id="PS50109"/>
    </source>
</evidence>
<dbReference type="InterPro" id="IPR003594">
    <property type="entry name" value="HATPase_dom"/>
</dbReference>
<dbReference type="Pfam" id="PF02518">
    <property type="entry name" value="HATPase_c"/>
    <property type="match status" value="1"/>
</dbReference>
<dbReference type="SMART" id="SM00387">
    <property type="entry name" value="HATPase_c"/>
    <property type="match status" value="1"/>
</dbReference>
<dbReference type="FunFam" id="3.30.565.10:FF:000006">
    <property type="entry name" value="Sensor histidine kinase WalK"/>
    <property type="match status" value="1"/>
</dbReference>
<dbReference type="InterPro" id="IPR050351">
    <property type="entry name" value="BphY/WalK/GraS-like"/>
</dbReference>
<evidence type="ECO:0000256" key="5">
    <source>
        <dbReference type="ARBA" id="ARBA00022777"/>
    </source>
</evidence>
<dbReference type="GO" id="GO:0004721">
    <property type="term" value="F:phosphoprotein phosphatase activity"/>
    <property type="evidence" value="ECO:0007669"/>
    <property type="project" value="TreeGrafter"/>
</dbReference>
<comment type="caution">
    <text evidence="8">The sequence shown here is derived from an EMBL/GenBank/DDBJ whole genome shotgun (WGS) entry which is preliminary data.</text>
</comment>
<dbReference type="GO" id="GO:0000155">
    <property type="term" value="F:phosphorelay sensor kinase activity"/>
    <property type="evidence" value="ECO:0007669"/>
    <property type="project" value="TreeGrafter"/>
</dbReference>
<comment type="catalytic activity">
    <reaction evidence="1">
        <text>ATP + protein L-histidine = ADP + protein N-phospho-L-histidine.</text>
        <dbReference type="EC" id="2.7.13.3"/>
    </reaction>
</comment>
<reference evidence="8" key="1">
    <citation type="submission" date="2019-08" db="EMBL/GenBank/DDBJ databases">
        <authorList>
            <person name="Kucharzyk K."/>
            <person name="Murdoch R.W."/>
            <person name="Higgins S."/>
            <person name="Loffler F."/>
        </authorList>
    </citation>
    <scope>NUCLEOTIDE SEQUENCE</scope>
</reference>
<evidence type="ECO:0000256" key="6">
    <source>
        <dbReference type="ARBA" id="ARBA00023012"/>
    </source>
</evidence>